<accession>A0A369J454</accession>
<proteinExistence type="predicted"/>
<dbReference type="EMBL" id="LUEZ02000122">
    <property type="protein sequence ID" value="RDB16758.1"/>
    <property type="molecule type" value="Genomic_DNA"/>
</dbReference>
<feature type="region of interest" description="Disordered" evidence="1">
    <location>
        <begin position="421"/>
        <end position="456"/>
    </location>
</feature>
<dbReference type="Proteomes" id="UP000076154">
    <property type="component" value="Unassembled WGS sequence"/>
</dbReference>
<dbReference type="AlphaFoldDB" id="A0A369J454"/>
<organism evidence="2 3">
    <name type="scientific">Hypsizygus marmoreus</name>
    <name type="common">White beech mushroom</name>
    <name type="synonym">Agaricus marmoreus</name>
    <dbReference type="NCBI Taxonomy" id="39966"/>
    <lineage>
        <taxon>Eukaryota</taxon>
        <taxon>Fungi</taxon>
        <taxon>Dikarya</taxon>
        <taxon>Basidiomycota</taxon>
        <taxon>Agaricomycotina</taxon>
        <taxon>Agaricomycetes</taxon>
        <taxon>Agaricomycetidae</taxon>
        <taxon>Agaricales</taxon>
        <taxon>Tricholomatineae</taxon>
        <taxon>Lyophyllaceae</taxon>
        <taxon>Hypsizygus</taxon>
    </lineage>
</organism>
<keyword evidence="3" id="KW-1185">Reference proteome</keyword>
<dbReference type="InParanoid" id="A0A369J454"/>
<gene>
    <name evidence="2" type="ORF">Hypma_002382</name>
</gene>
<protein>
    <submittedName>
        <fullName evidence="2">Uncharacterized protein</fullName>
    </submittedName>
</protein>
<name>A0A369J454_HYPMA</name>
<feature type="region of interest" description="Disordered" evidence="1">
    <location>
        <begin position="468"/>
        <end position="500"/>
    </location>
</feature>
<reference evidence="2" key="1">
    <citation type="submission" date="2018-04" db="EMBL/GenBank/DDBJ databases">
        <title>Whole genome sequencing of Hypsizygus marmoreus.</title>
        <authorList>
            <person name="Choi I.-G."/>
            <person name="Min B."/>
            <person name="Kim J.-G."/>
            <person name="Kim S."/>
            <person name="Oh Y.-L."/>
            <person name="Kong W.-S."/>
            <person name="Park H."/>
            <person name="Jeong J."/>
            <person name="Song E.-S."/>
        </authorList>
    </citation>
    <scope>NUCLEOTIDE SEQUENCE [LARGE SCALE GENOMIC DNA]</scope>
    <source>
        <strain evidence="2">51987-8</strain>
    </source>
</reference>
<sequence>MPRKPSEILHSLGSLHDAETFHNVLRRHLYPFLDKLPNKQAASLVKALEAADNDLAGIRLIDFDKRSNIITDGIKALKKHIKSDWKYGYETQGEMMSEMVIKMGKWIPDLWTAGVEQGIEHDLVHKSLKFCKASLDALGSTNSRTEFGDFDEPEIVIEDASGKVVYENRHGTTEHAILWAWRDLLLSAAVQMKGMTLVEKLVAEIRALGLANEMLKRLDEKITGCFGLDSPRTSEYPSSKSEEYKKIDWHEEERRDLVMNGHLSPEMRATIPKVKDLFVAGEVAKFEKEPTENIYSSIMAANPNLRKHLLTIAKARFLTPKERWMSINPGFGIFKAACADTELLQLLELASTPDRYSSTDDSFRRDTIAYLIGRSATVRSKTRPHLERGLLKTAERIIEEIERVFPSLVDAWRQLARGKIKPTLPDEPSPKRLKPNAPYEYRSSGINPRDPNPSRDPILKAFLDKAGWTPADEEESEEEEKDDCYDDYEDSEDRFSDRYESRAEREDVPLNFITELQKWVKVLDQWPDVDEREAIKRGIRSAFKDRRYFFDVDGVADKLARRCDYGASQPCRQRLGRAIRELYYSFAKEGGEKDRMKKDMPSSMSFLLV</sequence>
<dbReference type="OrthoDB" id="3011085at2759"/>
<feature type="compositionally biased region" description="Acidic residues" evidence="1">
    <location>
        <begin position="471"/>
        <end position="492"/>
    </location>
</feature>
<evidence type="ECO:0000313" key="2">
    <source>
        <dbReference type="EMBL" id="RDB16758.1"/>
    </source>
</evidence>
<comment type="caution">
    <text evidence="2">The sequence shown here is derived from an EMBL/GenBank/DDBJ whole genome shotgun (WGS) entry which is preliminary data.</text>
</comment>
<evidence type="ECO:0000313" key="3">
    <source>
        <dbReference type="Proteomes" id="UP000076154"/>
    </source>
</evidence>
<evidence type="ECO:0000256" key="1">
    <source>
        <dbReference type="SAM" id="MobiDB-lite"/>
    </source>
</evidence>